<feature type="domain" description="DUF6194" evidence="1">
    <location>
        <begin position="10"/>
        <end position="162"/>
    </location>
</feature>
<proteinExistence type="predicted"/>
<protein>
    <submittedName>
        <fullName evidence="2">DUF6194 family protein</fullName>
    </submittedName>
</protein>
<sequence length="163" mass="17577">MTTNEPRSLTVDDIIDVAAALPGVVATTAGEDNGAPRQAWGDTFLFFDPDGTTPADRRFPFATVVVHDYDGFDTASHLDRTGVFRLNVAVGRDEFRDLLGYPPAGHARHGAAVDYTALDLLLPHRVYAPQGWVSILNPGVRTAAQVPGLLAVAHARAARRHRP</sequence>
<dbReference type="GeneID" id="83623747"/>
<reference evidence="2" key="1">
    <citation type="submission" date="2022-09" db="EMBL/GenBank/DDBJ databases">
        <title>The genome sequence of Rhodococcus aetherivorans N1.</title>
        <authorList>
            <person name="Jiang W."/>
        </authorList>
    </citation>
    <scope>NUCLEOTIDE SEQUENCE</scope>
    <source>
        <strain evidence="2">N1</strain>
    </source>
</reference>
<evidence type="ECO:0000313" key="2">
    <source>
        <dbReference type="EMBL" id="UYF93655.1"/>
    </source>
</evidence>
<name>A0AA46P9D2_9NOCA</name>
<evidence type="ECO:0000313" key="3">
    <source>
        <dbReference type="Proteomes" id="UP001163947"/>
    </source>
</evidence>
<evidence type="ECO:0000259" key="1">
    <source>
        <dbReference type="Pfam" id="PF19694"/>
    </source>
</evidence>
<dbReference type="AlphaFoldDB" id="A0AA46P9D2"/>
<dbReference type="Pfam" id="PF19694">
    <property type="entry name" value="DUF6194"/>
    <property type="match status" value="1"/>
</dbReference>
<dbReference type="InterPro" id="IPR045676">
    <property type="entry name" value="DUF6194"/>
</dbReference>
<accession>A0AA46P9D2</accession>
<organism evidence="2 3">
    <name type="scientific">Rhodococcus aetherivorans</name>
    <dbReference type="NCBI Taxonomy" id="191292"/>
    <lineage>
        <taxon>Bacteria</taxon>
        <taxon>Bacillati</taxon>
        <taxon>Actinomycetota</taxon>
        <taxon>Actinomycetes</taxon>
        <taxon>Mycobacteriales</taxon>
        <taxon>Nocardiaceae</taxon>
        <taxon>Rhodococcus</taxon>
    </lineage>
</organism>
<gene>
    <name evidence="2" type="ORF">OCS65_25005</name>
</gene>
<dbReference type="Proteomes" id="UP001163947">
    <property type="component" value="Chromosome"/>
</dbReference>
<dbReference type="RefSeq" id="WP_263507963.1">
    <property type="nucleotide sequence ID" value="NZ_CP106982.1"/>
</dbReference>
<dbReference type="EMBL" id="CP106982">
    <property type="protein sequence ID" value="UYF93655.1"/>
    <property type="molecule type" value="Genomic_DNA"/>
</dbReference>